<dbReference type="OrthoDB" id="5794853at2"/>
<sequence length="221" mass="23724">MALPQIDSYRLPREEDLPANRAPWIPDPERAVLLIHDMQHYFLRGYDPAGQPLAPVVANIAALRGACRDAGIPTVYTAKPGGMDPDRRGLERDFWGPGMAAVPEQTAIAAPLAPGGDDTLVTKWRYSAFVQTDLAERMRRSGRDQIIVTGVYAHIGCLLTAADAFMRDIEPFVVADAMADFSAEDHMFAVRYAARRCAVAMTSAAVLTAIAGAVPAASGSG</sequence>
<accession>A0A2P8DLP7</accession>
<gene>
    <name evidence="3" type="ORF">CLV63_106197</name>
</gene>
<dbReference type="Pfam" id="PF00857">
    <property type="entry name" value="Isochorismatase"/>
    <property type="match status" value="1"/>
</dbReference>
<dbReference type="EMBL" id="PYGA01000006">
    <property type="protein sequence ID" value="PSK98149.1"/>
    <property type="molecule type" value="Genomic_DNA"/>
</dbReference>
<reference evidence="3 4" key="1">
    <citation type="submission" date="2018-03" db="EMBL/GenBank/DDBJ databases">
        <title>Genomic Encyclopedia of Archaeal and Bacterial Type Strains, Phase II (KMG-II): from individual species to whole genera.</title>
        <authorList>
            <person name="Goeker M."/>
        </authorList>
    </citation>
    <scope>NUCLEOTIDE SEQUENCE [LARGE SCALE GENOMIC DNA]</scope>
    <source>
        <strain evidence="3 4">DSM 45312</strain>
    </source>
</reference>
<dbReference type="InterPro" id="IPR050272">
    <property type="entry name" value="Isochorismatase-like_hydrls"/>
</dbReference>
<evidence type="ECO:0000313" key="3">
    <source>
        <dbReference type="EMBL" id="PSK98149.1"/>
    </source>
</evidence>
<dbReference type="PRINTS" id="PR01398">
    <property type="entry name" value="ISCHRISMTASE"/>
</dbReference>
<organism evidence="3 4">
    <name type="scientific">Murinocardiopsis flavida</name>
    <dbReference type="NCBI Taxonomy" id="645275"/>
    <lineage>
        <taxon>Bacteria</taxon>
        <taxon>Bacillati</taxon>
        <taxon>Actinomycetota</taxon>
        <taxon>Actinomycetes</taxon>
        <taxon>Streptosporangiales</taxon>
        <taxon>Nocardiopsidaceae</taxon>
        <taxon>Murinocardiopsis</taxon>
    </lineage>
</organism>
<dbReference type="GO" id="GO:0008908">
    <property type="term" value="F:isochorismatase activity"/>
    <property type="evidence" value="ECO:0007669"/>
    <property type="project" value="InterPro"/>
</dbReference>
<dbReference type="PANTHER" id="PTHR43540">
    <property type="entry name" value="PEROXYUREIDOACRYLATE/UREIDOACRYLATE AMIDOHYDROLASE-RELATED"/>
    <property type="match status" value="1"/>
</dbReference>
<evidence type="ECO:0000259" key="2">
    <source>
        <dbReference type="Pfam" id="PF00857"/>
    </source>
</evidence>
<dbReference type="InterPro" id="IPR016291">
    <property type="entry name" value="Isochorismatase"/>
</dbReference>
<keyword evidence="1" id="KW-0378">Hydrolase</keyword>
<evidence type="ECO:0000256" key="1">
    <source>
        <dbReference type="ARBA" id="ARBA00022801"/>
    </source>
</evidence>
<name>A0A2P8DLP7_9ACTN</name>
<proteinExistence type="predicted"/>
<keyword evidence="4" id="KW-1185">Reference proteome</keyword>
<keyword evidence="3" id="KW-0456">Lyase</keyword>
<dbReference type="GO" id="GO:0016829">
    <property type="term" value="F:lyase activity"/>
    <property type="evidence" value="ECO:0007669"/>
    <property type="project" value="UniProtKB-KW"/>
</dbReference>
<protein>
    <submittedName>
        <fullName evidence="3">Bifunctional isochorismate lyase/aryl carrier protein</fullName>
    </submittedName>
</protein>
<comment type="caution">
    <text evidence="3">The sequence shown here is derived from an EMBL/GenBank/DDBJ whole genome shotgun (WGS) entry which is preliminary data.</text>
</comment>
<dbReference type="SUPFAM" id="SSF52499">
    <property type="entry name" value="Isochorismatase-like hydrolases"/>
    <property type="match status" value="1"/>
</dbReference>
<dbReference type="Gene3D" id="3.40.50.850">
    <property type="entry name" value="Isochorismatase-like"/>
    <property type="match status" value="1"/>
</dbReference>
<dbReference type="InterPro" id="IPR000868">
    <property type="entry name" value="Isochorismatase-like_dom"/>
</dbReference>
<feature type="domain" description="Isochorismatase-like" evidence="2">
    <location>
        <begin position="32"/>
        <end position="204"/>
    </location>
</feature>
<dbReference type="PANTHER" id="PTHR43540:SF3">
    <property type="entry name" value="ENTEROBACTIN SYNTHASE COMPONENT B"/>
    <property type="match status" value="1"/>
</dbReference>
<dbReference type="AlphaFoldDB" id="A0A2P8DLP7"/>
<dbReference type="PIRSF" id="PIRSF001111">
    <property type="entry name" value="Isochorismatase"/>
    <property type="match status" value="1"/>
</dbReference>
<dbReference type="InterPro" id="IPR036380">
    <property type="entry name" value="Isochorismatase-like_sf"/>
</dbReference>
<dbReference type="RefSeq" id="WP_106582876.1">
    <property type="nucleotide sequence ID" value="NZ_PYGA01000006.1"/>
</dbReference>
<evidence type="ECO:0000313" key="4">
    <source>
        <dbReference type="Proteomes" id="UP000240542"/>
    </source>
</evidence>
<dbReference type="Proteomes" id="UP000240542">
    <property type="component" value="Unassembled WGS sequence"/>
</dbReference>